<keyword evidence="2" id="KW-1185">Reference proteome</keyword>
<dbReference type="NCBIfam" id="NF033819">
    <property type="entry name" value="IS66_TnpB"/>
    <property type="match status" value="1"/>
</dbReference>
<dbReference type="Proteomes" id="UP000272490">
    <property type="component" value="Unassembled WGS sequence"/>
</dbReference>
<evidence type="ECO:0000313" key="1">
    <source>
        <dbReference type="EMBL" id="RRJ26071.1"/>
    </source>
</evidence>
<dbReference type="PANTHER" id="PTHR36455:SF1">
    <property type="entry name" value="BLR8292 PROTEIN"/>
    <property type="match status" value="1"/>
</dbReference>
<dbReference type="Pfam" id="PF05717">
    <property type="entry name" value="TnpB_IS66"/>
    <property type="match status" value="1"/>
</dbReference>
<dbReference type="AlphaFoldDB" id="A0A3P3QXW7"/>
<protein>
    <submittedName>
        <fullName evidence="1">Transposase</fullName>
    </submittedName>
</protein>
<sequence length="116" mass="13643">MFNYDNYRVIISCGATDMRKNINGLAEIVYSNFNLDPRDKVIFAFCNNARDRIKLLVWEDNGFWIHFKRIEKGHVVWPSQSDTEITMDLLIDDLKNIIMAPGIKQKIKRSEVFKKC</sequence>
<accession>A0A3P3QXW7</accession>
<dbReference type="RefSeq" id="WP_128673870.1">
    <property type="nucleotide sequence ID" value="NZ_RRCO01000002.1"/>
</dbReference>
<reference evidence="1 2" key="1">
    <citation type="submission" date="2018-11" db="EMBL/GenBank/DDBJ databases">
        <title>Genome sequencing of Lachnoanaerobaculum sp. KCOM 2030 (= ChDC B114).</title>
        <authorList>
            <person name="Kook J.-K."/>
            <person name="Park S.-N."/>
            <person name="Lim Y.K."/>
        </authorList>
    </citation>
    <scope>NUCLEOTIDE SEQUENCE [LARGE SCALE GENOMIC DNA]</scope>
    <source>
        <strain evidence="1 2">KCOM 2030</strain>
    </source>
</reference>
<dbReference type="PANTHER" id="PTHR36455">
    <property type="match status" value="1"/>
</dbReference>
<name>A0A3P3QXW7_9FIRM</name>
<dbReference type="OrthoDB" id="4956084at2"/>
<comment type="caution">
    <text evidence="1">The sequence shown here is derived from an EMBL/GenBank/DDBJ whole genome shotgun (WGS) entry which is preliminary data.</text>
</comment>
<dbReference type="EMBL" id="RRCO01000002">
    <property type="protein sequence ID" value="RRJ26071.1"/>
    <property type="molecule type" value="Genomic_DNA"/>
</dbReference>
<proteinExistence type="predicted"/>
<dbReference type="InterPro" id="IPR008878">
    <property type="entry name" value="Transposase_IS66_Orf2"/>
</dbReference>
<evidence type="ECO:0000313" key="2">
    <source>
        <dbReference type="Proteomes" id="UP000272490"/>
    </source>
</evidence>
<organism evidence="1 2">
    <name type="scientific">Lachnoanaerobaculum gingivalis</name>
    <dbReference type="NCBI Taxonomy" id="2490855"/>
    <lineage>
        <taxon>Bacteria</taxon>
        <taxon>Bacillati</taxon>
        <taxon>Bacillota</taxon>
        <taxon>Clostridia</taxon>
        <taxon>Lachnospirales</taxon>
        <taxon>Lachnospiraceae</taxon>
        <taxon>Lachnoanaerobaculum</taxon>
    </lineage>
</organism>
<gene>
    <name evidence="1" type="ORF">EHV10_05940</name>
</gene>